<name>A0A538T6A5_UNCEI</name>
<evidence type="ECO:0000256" key="2">
    <source>
        <dbReference type="ARBA" id="ARBA00005228"/>
    </source>
</evidence>
<evidence type="ECO:0000313" key="11">
    <source>
        <dbReference type="Proteomes" id="UP000317716"/>
    </source>
</evidence>
<dbReference type="PANTHER" id="PTHR42881">
    <property type="entry name" value="PROLYL ENDOPEPTIDASE"/>
    <property type="match status" value="1"/>
</dbReference>
<keyword evidence="6" id="KW-0720">Serine protease</keyword>
<keyword evidence="4" id="KW-0645">Protease</keyword>
<dbReference type="SUPFAM" id="SSF53474">
    <property type="entry name" value="alpha/beta-Hydrolases"/>
    <property type="match status" value="1"/>
</dbReference>
<evidence type="ECO:0000259" key="9">
    <source>
        <dbReference type="Pfam" id="PF02897"/>
    </source>
</evidence>
<comment type="caution">
    <text evidence="10">The sequence shown here is derived from an EMBL/GenBank/DDBJ whole genome shotgun (WGS) entry which is preliminary data.</text>
</comment>
<organism evidence="10 11">
    <name type="scientific">Eiseniibacteriota bacterium</name>
    <dbReference type="NCBI Taxonomy" id="2212470"/>
    <lineage>
        <taxon>Bacteria</taxon>
        <taxon>Candidatus Eiseniibacteriota</taxon>
    </lineage>
</organism>
<dbReference type="PROSITE" id="PS00708">
    <property type="entry name" value="PRO_ENDOPEP_SER"/>
    <property type="match status" value="1"/>
</dbReference>
<evidence type="ECO:0000256" key="3">
    <source>
        <dbReference type="ARBA" id="ARBA00011897"/>
    </source>
</evidence>
<feature type="non-terminal residue" evidence="10">
    <location>
        <position position="673"/>
    </location>
</feature>
<reference evidence="10 11" key="1">
    <citation type="journal article" date="2019" name="Nat. Microbiol.">
        <title>Mediterranean grassland soil C-N compound turnover is dependent on rainfall and depth, and is mediated by genomically divergent microorganisms.</title>
        <authorList>
            <person name="Diamond S."/>
            <person name="Andeer P.F."/>
            <person name="Li Z."/>
            <person name="Crits-Christoph A."/>
            <person name="Burstein D."/>
            <person name="Anantharaman K."/>
            <person name="Lane K.R."/>
            <person name="Thomas B.C."/>
            <person name="Pan C."/>
            <person name="Northen T.R."/>
            <person name="Banfield J.F."/>
        </authorList>
    </citation>
    <scope>NUCLEOTIDE SEQUENCE [LARGE SCALE GENOMIC DNA]</scope>
    <source>
        <strain evidence="10">WS_2</strain>
    </source>
</reference>
<dbReference type="PANTHER" id="PTHR42881:SF2">
    <property type="entry name" value="PROLYL ENDOPEPTIDASE"/>
    <property type="match status" value="1"/>
</dbReference>
<feature type="chain" id="PRO_5021754812" description="prolyl oligopeptidase" evidence="7">
    <location>
        <begin position="24"/>
        <end position="673"/>
    </location>
</feature>
<dbReference type="GO" id="GO:0070012">
    <property type="term" value="F:oligopeptidase activity"/>
    <property type="evidence" value="ECO:0007669"/>
    <property type="project" value="TreeGrafter"/>
</dbReference>
<dbReference type="Gene3D" id="3.40.50.1820">
    <property type="entry name" value="alpha/beta hydrolase"/>
    <property type="match status" value="1"/>
</dbReference>
<dbReference type="EMBL" id="VBOS01000055">
    <property type="protein sequence ID" value="TMQ59169.1"/>
    <property type="molecule type" value="Genomic_DNA"/>
</dbReference>
<dbReference type="GO" id="GO:0006508">
    <property type="term" value="P:proteolysis"/>
    <property type="evidence" value="ECO:0007669"/>
    <property type="project" value="UniProtKB-KW"/>
</dbReference>
<dbReference type="GO" id="GO:0004252">
    <property type="term" value="F:serine-type endopeptidase activity"/>
    <property type="evidence" value="ECO:0007669"/>
    <property type="project" value="UniProtKB-EC"/>
</dbReference>
<feature type="signal peptide" evidence="7">
    <location>
        <begin position="1"/>
        <end position="23"/>
    </location>
</feature>
<evidence type="ECO:0000256" key="6">
    <source>
        <dbReference type="ARBA" id="ARBA00022825"/>
    </source>
</evidence>
<proteinExistence type="inferred from homology"/>
<dbReference type="Pfam" id="PF00326">
    <property type="entry name" value="Peptidase_S9"/>
    <property type="match status" value="1"/>
</dbReference>
<evidence type="ECO:0000256" key="7">
    <source>
        <dbReference type="SAM" id="SignalP"/>
    </source>
</evidence>
<dbReference type="Gene3D" id="2.130.10.120">
    <property type="entry name" value="Prolyl oligopeptidase, N-terminal domain"/>
    <property type="match status" value="1"/>
</dbReference>
<dbReference type="InterPro" id="IPR002471">
    <property type="entry name" value="Pept_S9_AS"/>
</dbReference>
<dbReference type="EC" id="3.4.21.26" evidence="3"/>
<comment type="similarity">
    <text evidence="2">Belongs to the peptidase S9A family.</text>
</comment>
<sequence>MHCWLALALVLIAVTRPAATAPAAPTSAAPALAYPPAARGPVVDDYHGTKVADPYRWLEDLDSTETRAWVSAEASLAEGYLAKIGARSRIKRRLTELSDFEKFGLPFHEGGRYFYTHNTGLQNQSVLFVTEGIEGSPKVALDPNTLSADGSLAVVGYVASRDGKLLAYGVSVAGSDWTEWRIRDLASGKDLPDVIRWTKYYEPIFARDGKGLFYGGFPAPPPGTELSARDLGHALYFHALGAPQSADRKLIERPEHPDWQYEPHLTRDGRWLVVAVGEGEVGDKGVENLYAIDLEAPEWTAVPLVEGFDAGYVYAGADGGWLYFATTLDAPRGRVIAIDPLDPDRTRRKEIVPQGADAIDMTAANVTLVGHQLVVHAIHDAHSRLAFYGLDGRLKSELILPGPGTARGFGGNPEDRETFYQFTDLITPPTIYRCDLASGSSSVYRTPKARFDSGDFEERQVFYPSKDGTKIPMTLAYRKGLKLDGTHPTLLYGYGGFGVSLLPSFNPSRVAWMEMGGIYAVANLRGGGEYGEEWHRQAIRGHRQVAFDDFIAAGEWLIAQRYTSTPKLAILGGSNGGLLVGACVTQRPDLYGAVVAAVGVMDMLRFDRFGQGAGWVADFGLPGDPDDFKALYAYSPYHNVRPGTRYPPTLIITGDHDTRVMPAHSFKFAAAMQ</sequence>
<dbReference type="InterPro" id="IPR001375">
    <property type="entry name" value="Peptidase_S9_cat"/>
</dbReference>
<dbReference type="AlphaFoldDB" id="A0A538T6A5"/>
<feature type="domain" description="Peptidase S9A N-terminal" evidence="9">
    <location>
        <begin position="35"/>
        <end position="445"/>
    </location>
</feature>
<dbReference type="GO" id="GO:0005829">
    <property type="term" value="C:cytosol"/>
    <property type="evidence" value="ECO:0007669"/>
    <property type="project" value="TreeGrafter"/>
</dbReference>
<accession>A0A538T6A5</accession>
<evidence type="ECO:0000313" key="10">
    <source>
        <dbReference type="EMBL" id="TMQ59169.1"/>
    </source>
</evidence>
<dbReference type="InterPro" id="IPR051167">
    <property type="entry name" value="Prolyl_oligopep/macrocyclase"/>
</dbReference>
<keyword evidence="7" id="KW-0732">Signal</keyword>
<gene>
    <name evidence="10" type="ORF">E6K72_01820</name>
</gene>
<dbReference type="Proteomes" id="UP000317716">
    <property type="component" value="Unassembled WGS sequence"/>
</dbReference>
<comment type="catalytic activity">
    <reaction evidence="1">
        <text>Hydrolysis of Pro-|-Xaa &gt;&gt; Ala-|-Xaa in oligopeptides.</text>
        <dbReference type="EC" id="3.4.21.26"/>
    </reaction>
</comment>
<dbReference type="Pfam" id="PF02897">
    <property type="entry name" value="Peptidase_S9_N"/>
    <property type="match status" value="1"/>
</dbReference>
<evidence type="ECO:0000256" key="4">
    <source>
        <dbReference type="ARBA" id="ARBA00022670"/>
    </source>
</evidence>
<dbReference type="PRINTS" id="PR00862">
    <property type="entry name" value="PROLIGOPTASE"/>
</dbReference>
<evidence type="ECO:0000256" key="5">
    <source>
        <dbReference type="ARBA" id="ARBA00022801"/>
    </source>
</evidence>
<dbReference type="InterPro" id="IPR029058">
    <property type="entry name" value="AB_hydrolase_fold"/>
</dbReference>
<feature type="domain" description="Peptidase S9 prolyl oligopeptidase catalytic" evidence="8">
    <location>
        <begin position="504"/>
        <end position="673"/>
    </location>
</feature>
<evidence type="ECO:0000256" key="1">
    <source>
        <dbReference type="ARBA" id="ARBA00001070"/>
    </source>
</evidence>
<dbReference type="InterPro" id="IPR002470">
    <property type="entry name" value="Peptidase_S9A"/>
</dbReference>
<evidence type="ECO:0000259" key="8">
    <source>
        <dbReference type="Pfam" id="PF00326"/>
    </source>
</evidence>
<dbReference type="SUPFAM" id="SSF50993">
    <property type="entry name" value="Peptidase/esterase 'gauge' domain"/>
    <property type="match status" value="1"/>
</dbReference>
<keyword evidence="5" id="KW-0378">Hydrolase</keyword>
<protein>
    <recommendedName>
        <fullName evidence="3">prolyl oligopeptidase</fullName>
        <ecNumber evidence="3">3.4.21.26</ecNumber>
    </recommendedName>
</protein>
<dbReference type="FunFam" id="3.40.50.1820:FF:000005">
    <property type="entry name" value="Prolyl endopeptidase"/>
    <property type="match status" value="1"/>
</dbReference>
<dbReference type="InterPro" id="IPR023302">
    <property type="entry name" value="Pept_S9A_N"/>
</dbReference>